<evidence type="ECO:0000313" key="8">
    <source>
        <dbReference type="Proteomes" id="UP001321542"/>
    </source>
</evidence>
<evidence type="ECO:0008006" key="9">
    <source>
        <dbReference type="Google" id="ProtNLM"/>
    </source>
</evidence>
<dbReference type="InterPro" id="IPR002481">
    <property type="entry name" value="FUR"/>
</dbReference>
<evidence type="ECO:0000256" key="3">
    <source>
        <dbReference type="ARBA" id="ARBA00022833"/>
    </source>
</evidence>
<keyword evidence="2" id="KW-0678">Repressor</keyword>
<dbReference type="RefSeq" id="WP_286256511.1">
    <property type="nucleotide sequence ID" value="NZ_AP018448.1"/>
</dbReference>
<evidence type="ECO:0000313" key="7">
    <source>
        <dbReference type="EMBL" id="BBC36251.1"/>
    </source>
</evidence>
<dbReference type="InterPro" id="IPR036390">
    <property type="entry name" value="WH_DNA-bd_sf"/>
</dbReference>
<accession>A0ABN5VRY8</accession>
<evidence type="ECO:0000256" key="5">
    <source>
        <dbReference type="ARBA" id="ARBA00023125"/>
    </source>
</evidence>
<name>A0ABN5VRY8_9ACTN</name>
<sequence length="150" mass="16029">MNRGSRSARHDLTARSEPRALLRLHGLRCTPSRLRILGLFSTPEHHLSTTEACARLARSGEAVHYTTAYRTLESLTAVGLTHAVHGLGAVRYGITGEPHHHAVCQECGAVAAVASEHLTEAVGTIESLTGLRPDASGSLLVYGRCARCGR</sequence>
<dbReference type="PANTHER" id="PTHR33202">
    <property type="entry name" value="ZINC UPTAKE REGULATION PROTEIN"/>
    <property type="match status" value="1"/>
</dbReference>
<dbReference type="Pfam" id="PF01475">
    <property type="entry name" value="FUR"/>
    <property type="match status" value="1"/>
</dbReference>
<dbReference type="InterPro" id="IPR036388">
    <property type="entry name" value="WH-like_DNA-bd_sf"/>
</dbReference>
<proteinExistence type="inferred from homology"/>
<organism evidence="7 8">
    <name type="scientific">Streptomyces graminofaciens</name>
    <dbReference type="NCBI Taxonomy" id="68212"/>
    <lineage>
        <taxon>Bacteria</taxon>
        <taxon>Bacillati</taxon>
        <taxon>Actinomycetota</taxon>
        <taxon>Actinomycetes</taxon>
        <taxon>Kitasatosporales</taxon>
        <taxon>Streptomycetaceae</taxon>
        <taxon>Streptomyces</taxon>
    </lineage>
</organism>
<keyword evidence="4" id="KW-0805">Transcription regulation</keyword>
<keyword evidence="5" id="KW-0238">DNA-binding</keyword>
<dbReference type="PANTHER" id="PTHR33202:SF7">
    <property type="entry name" value="FERRIC UPTAKE REGULATION PROTEIN"/>
    <property type="match status" value="1"/>
</dbReference>
<dbReference type="EMBL" id="AP018448">
    <property type="protein sequence ID" value="BBC36251.1"/>
    <property type="molecule type" value="Genomic_DNA"/>
</dbReference>
<evidence type="ECO:0000256" key="2">
    <source>
        <dbReference type="ARBA" id="ARBA00022491"/>
    </source>
</evidence>
<keyword evidence="6" id="KW-0804">Transcription</keyword>
<reference evidence="7 8" key="1">
    <citation type="journal article" date="2010" name="ChemBioChem">
        <title>Cloning and characterization of the biosynthetic gene cluster of 16-membered macrolide antibiotic FD-891: involvement of a dual functional cytochrome P450 monooxygenase catalyzing epoxidation and hydroxylation.</title>
        <authorList>
            <person name="Kudo F."/>
            <person name="Motegi A."/>
            <person name="Mizoue K."/>
            <person name="Eguchi T."/>
        </authorList>
    </citation>
    <scope>NUCLEOTIDE SEQUENCE [LARGE SCALE GENOMIC DNA]</scope>
    <source>
        <strain evidence="7 8">A-8890</strain>
    </source>
</reference>
<evidence type="ECO:0000256" key="1">
    <source>
        <dbReference type="ARBA" id="ARBA00007957"/>
    </source>
</evidence>
<dbReference type="SUPFAM" id="SSF46785">
    <property type="entry name" value="Winged helix' DNA-binding domain"/>
    <property type="match status" value="1"/>
</dbReference>
<evidence type="ECO:0000256" key="4">
    <source>
        <dbReference type="ARBA" id="ARBA00023015"/>
    </source>
</evidence>
<evidence type="ECO:0000256" key="6">
    <source>
        <dbReference type="ARBA" id="ARBA00023163"/>
    </source>
</evidence>
<dbReference type="Gene3D" id="1.10.10.10">
    <property type="entry name" value="Winged helix-like DNA-binding domain superfamily/Winged helix DNA-binding domain"/>
    <property type="match status" value="1"/>
</dbReference>
<dbReference type="Gene3D" id="3.30.1490.190">
    <property type="match status" value="1"/>
</dbReference>
<gene>
    <name evidence="7" type="ORF">SGFS_075450</name>
</gene>
<dbReference type="InterPro" id="IPR043135">
    <property type="entry name" value="Fur_C"/>
</dbReference>
<comment type="similarity">
    <text evidence="1">Belongs to the Fur family.</text>
</comment>
<dbReference type="Proteomes" id="UP001321542">
    <property type="component" value="Chromosome"/>
</dbReference>
<reference evidence="7 8" key="2">
    <citation type="journal article" date="2023" name="ChemBioChem">
        <title>Acyltransferase Domain Exchange between Two Independent Type I Polyketide Synthases in the Same Producer Strain of Macrolide Antibiotics.</title>
        <authorList>
            <person name="Kudo F."/>
            <person name="Kishikawa K."/>
            <person name="Tsuboi K."/>
            <person name="Kido T."/>
            <person name="Usui T."/>
            <person name="Hashimoto J."/>
            <person name="Shin-Ya K."/>
            <person name="Miyanaga A."/>
            <person name="Eguchi T."/>
        </authorList>
    </citation>
    <scope>NUCLEOTIDE SEQUENCE [LARGE SCALE GENOMIC DNA]</scope>
    <source>
        <strain evidence="7 8">A-8890</strain>
    </source>
</reference>
<protein>
    <recommendedName>
        <fullName evidence="9">Transcriptional repressor</fullName>
    </recommendedName>
</protein>
<keyword evidence="3" id="KW-0862">Zinc</keyword>
<keyword evidence="8" id="KW-1185">Reference proteome</keyword>